<evidence type="ECO:0008006" key="4">
    <source>
        <dbReference type="Google" id="ProtNLM"/>
    </source>
</evidence>
<dbReference type="Pfam" id="PF13938">
    <property type="entry name" value="DUF4213"/>
    <property type="match status" value="1"/>
</dbReference>
<dbReference type="InterPro" id="IPR007161">
    <property type="entry name" value="DUF364"/>
</dbReference>
<dbReference type="InterPro" id="IPR025251">
    <property type="entry name" value="DUF4213"/>
</dbReference>
<proteinExistence type="predicted"/>
<evidence type="ECO:0000259" key="2">
    <source>
        <dbReference type="Pfam" id="PF13938"/>
    </source>
</evidence>
<dbReference type="Pfam" id="PF04016">
    <property type="entry name" value="DUF364"/>
    <property type="match status" value="1"/>
</dbReference>
<protein>
    <recommendedName>
        <fullName evidence="4">Heavy-metal chelation domain-containing protein</fullName>
    </recommendedName>
</protein>
<accession>A0A1S7LEV4</accession>
<dbReference type="EMBL" id="LO017727">
    <property type="protein sequence ID" value="CRH04579.1"/>
    <property type="molecule type" value="Genomic_DNA"/>
</dbReference>
<feature type="domain" description="Putative heavy-metal chelation" evidence="1">
    <location>
        <begin position="126"/>
        <end position="252"/>
    </location>
</feature>
<evidence type="ECO:0000313" key="3">
    <source>
        <dbReference type="EMBL" id="CRH04579.1"/>
    </source>
</evidence>
<dbReference type="SUPFAM" id="SSF159713">
    <property type="entry name" value="Dhaf3308-like"/>
    <property type="match status" value="1"/>
</dbReference>
<reference evidence="3" key="1">
    <citation type="submission" date="2015-04" db="EMBL/GenBank/DDBJ databases">
        <authorList>
            <person name="Syromyatnikov M.Y."/>
            <person name="Popov V.N."/>
        </authorList>
    </citation>
    <scope>NUCLEOTIDE SEQUENCE</scope>
    <source>
        <strain evidence="3">MO-1</strain>
    </source>
</reference>
<evidence type="ECO:0000259" key="1">
    <source>
        <dbReference type="Pfam" id="PF04016"/>
    </source>
</evidence>
<name>A0A1S7LEV4_MAGMO</name>
<organism evidence="3">
    <name type="scientific">Magnetococcus massalia (strain MO-1)</name>
    <dbReference type="NCBI Taxonomy" id="451514"/>
    <lineage>
        <taxon>Bacteria</taxon>
        <taxon>Pseudomonadati</taxon>
        <taxon>Pseudomonadota</taxon>
        <taxon>Magnetococcia</taxon>
        <taxon>Magnetococcales</taxon>
        <taxon>Magnetococcaceae</taxon>
        <taxon>Magnetococcus</taxon>
    </lineage>
</organism>
<feature type="domain" description="DUF4213" evidence="2">
    <location>
        <begin position="14"/>
        <end position="93"/>
    </location>
</feature>
<dbReference type="Gene3D" id="3.30.390.100">
    <property type="match status" value="1"/>
</dbReference>
<gene>
    <name evidence="3" type="ORF">MAGMO_0367</name>
</gene>
<sequence>MISNPWEIYDGLIDEACRAAAESVVARVQLGSVWTLLESEQGGCGLAMTPTHGERTLAWPGTLQGRPLAALIPWVKSWNAYEACIGMAALNAALGAGAGWHQELHGAGEKILSQQSANLALFAHFKSKLVGKRVVVIGRYPGLEELDPQGQWQVIERNPGQGDYPDSACEYLLPEADWVFITASSLVNKTLPRLLALSQQAVTVLMGPTTPWSPQWAAWGVDFLAGVVLKDAAALDCTVAEGGGTAIFGSGVDYFLRDLGGPKLSKLKGQIATTYRAREELKQRMEQWYGGPESASTPFPQRLELERVDRQLSQLDSCYNRQWAARNSTPHEPR</sequence>
<dbReference type="Gene3D" id="3.40.50.11590">
    <property type="match status" value="1"/>
</dbReference>
<dbReference type="AlphaFoldDB" id="A0A1S7LEV4"/>